<evidence type="ECO:0000313" key="2">
    <source>
        <dbReference type="EMBL" id="KAF2420546.1"/>
    </source>
</evidence>
<feature type="non-terminal residue" evidence="2">
    <location>
        <position position="293"/>
    </location>
</feature>
<protein>
    <submittedName>
        <fullName evidence="2">HET-domain-containing protein</fullName>
    </submittedName>
</protein>
<dbReference type="PANTHER" id="PTHR33112:SF16">
    <property type="entry name" value="HETEROKARYON INCOMPATIBILITY DOMAIN-CONTAINING PROTEIN"/>
    <property type="match status" value="1"/>
</dbReference>
<name>A0A9P4NGE3_9PEZI</name>
<dbReference type="PANTHER" id="PTHR33112">
    <property type="entry name" value="DOMAIN PROTEIN, PUTATIVE-RELATED"/>
    <property type="match status" value="1"/>
</dbReference>
<gene>
    <name evidence="2" type="ORF">EJ08DRAFT_570752</name>
</gene>
<dbReference type="Proteomes" id="UP000800235">
    <property type="component" value="Unassembled WGS sequence"/>
</dbReference>
<accession>A0A9P4NGE3</accession>
<evidence type="ECO:0000313" key="3">
    <source>
        <dbReference type="Proteomes" id="UP000800235"/>
    </source>
</evidence>
<dbReference type="Pfam" id="PF06985">
    <property type="entry name" value="HET"/>
    <property type="match status" value="1"/>
</dbReference>
<dbReference type="AlphaFoldDB" id="A0A9P4NGE3"/>
<keyword evidence="3" id="KW-1185">Reference proteome</keyword>
<comment type="caution">
    <text evidence="2">The sequence shown here is derived from an EMBL/GenBank/DDBJ whole genome shotgun (WGS) entry which is preliminary data.</text>
</comment>
<proteinExistence type="predicted"/>
<dbReference type="OrthoDB" id="3486565at2759"/>
<reference evidence="2" key="1">
    <citation type="journal article" date="2020" name="Stud. Mycol.">
        <title>101 Dothideomycetes genomes: a test case for predicting lifestyles and emergence of pathogens.</title>
        <authorList>
            <person name="Haridas S."/>
            <person name="Albert R."/>
            <person name="Binder M."/>
            <person name="Bloem J."/>
            <person name="Labutti K."/>
            <person name="Salamov A."/>
            <person name="Andreopoulos B."/>
            <person name="Baker S."/>
            <person name="Barry K."/>
            <person name="Bills G."/>
            <person name="Bluhm B."/>
            <person name="Cannon C."/>
            <person name="Castanera R."/>
            <person name="Culley D."/>
            <person name="Daum C."/>
            <person name="Ezra D."/>
            <person name="Gonzalez J."/>
            <person name="Henrissat B."/>
            <person name="Kuo A."/>
            <person name="Liang C."/>
            <person name="Lipzen A."/>
            <person name="Lutzoni F."/>
            <person name="Magnuson J."/>
            <person name="Mondo S."/>
            <person name="Nolan M."/>
            <person name="Ohm R."/>
            <person name="Pangilinan J."/>
            <person name="Park H.-J."/>
            <person name="Ramirez L."/>
            <person name="Alfaro M."/>
            <person name="Sun H."/>
            <person name="Tritt A."/>
            <person name="Yoshinaga Y."/>
            <person name="Zwiers L.-H."/>
            <person name="Turgeon B."/>
            <person name="Goodwin S."/>
            <person name="Spatafora J."/>
            <person name="Crous P."/>
            <person name="Grigoriev I."/>
        </authorList>
    </citation>
    <scope>NUCLEOTIDE SEQUENCE</scope>
    <source>
        <strain evidence="2">CBS 130266</strain>
    </source>
</reference>
<evidence type="ECO:0000259" key="1">
    <source>
        <dbReference type="Pfam" id="PF06985"/>
    </source>
</evidence>
<dbReference type="EMBL" id="MU007109">
    <property type="protein sequence ID" value="KAF2420546.1"/>
    <property type="molecule type" value="Genomic_DNA"/>
</dbReference>
<sequence length="293" mass="33444">PNRVIEIAESGERQYCRLIAPNKCELEFMPYLALSHCWGKAATPTKTTMASLASHRERIPLAALPRTFRDAIDVANALNISYIWIDSLCIVQDDPEDWEREAARMASIYRNSYLTIAAVSAHNSSEGLFLDNPGSTKFIDDPFDSDKGRRVYLLPFTRGASKDSDPTHFWPLTSRAWTLQECLLSPRLLCFARDQIYWRCSRTFLSEDGTFQRHSSAALIHAEPEKSRLPLAGLLASYSPSDAFDIWCRWFSEYVERQLTIAEDRLPAWAGITWYYHTATGYTPLVGCWKEDL</sequence>
<feature type="domain" description="Heterokaryon incompatibility" evidence="1">
    <location>
        <begin position="31"/>
        <end position="181"/>
    </location>
</feature>
<feature type="non-terminal residue" evidence="2">
    <location>
        <position position="1"/>
    </location>
</feature>
<dbReference type="InterPro" id="IPR010730">
    <property type="entry name" value="HET"/>
</dbReference>
<organism evidence="2 3">
    <name type="scientific">Tothia fuscella</name>
    <dbReference type="NCBI Taxonomy" id="1048955"/>
    <lineage>
        <taxon>Eukaryota</taxon>
        <taxon>Fungi</taxon>
        <taxon>Dikarya</taxon>
        <taxon>Ascomycota</taxon>
        <taxon>Pezizomycotina</taxon>
        <taxon>Dothideomycetes</taxon>
        <taxon>Pleosporomycetidae</taxon>
        <taxon>Venturiales</taxon>
        <taxon>Cylindrosympodiaceae</taxon>
        <taxon>Tothia</taxon>
    </lineage>
</organism>